<dbReference type="KEGG" id="parq:DSM112329_02748"/>
<dbReference type="EMBL" id="CP114014">
    <property type="protein sequence ID" value="XAY05888.1"/>
    <property type="molecule type" value="Genomic_DNA"/>
</dbReference>
<name>A0AAU7AW59_9ACTN</name>
<evidence type="ECO:0000313" key="1">
    <source>
        <dbReference type="EMBL" id="XAY05888.1"/>
    </source>
</evidence>
<gene>
    <name evidence="1" type="ORF">DSM112329_02748</name>
</gene>
<evidence type="ECO:0008006" key="2">
    <source>
        <dbReference type="Google" id="ProtNLM"/>
    </source>
</evidence>
<dbReference type="AlphaFoldDB" id="A0AAU7AW59"/>
<protein>
    <recommendedName>
        <fullName evidence="2">DUF3616 domain-containing protein</fullName>
    </recommendedName>
</protein>
<reference evidence="1" key="1">
    <citation type="submission" date="2022-12" db="EMBL/GenBank/DDBJ databases">
        <title>Paraconexibacter alkalitolerans sp. nov. and Baekduia alba sp. nov., isolated from soil and emended description of the genera Paraconexibacter (Chun et al., 2020) and Baekduia (An et al., 2020).</title>
        <authorList>
            <person name="Vieira S."/>
            <person name="Huber K.J."/>
            <person name="Geppert A."/>
            <person name="Wolf J."/>
            <person name="Neumann-Schaal M."/>
            <person name="Muesken M."/>
            <person name="Overmann J."/>
        </authorList>
    </citation>
    <scope>NUCLEOTIDE SEQUENCE</scope>
    <source>
        <strain evidence="1">AEG42_29</strain>
    </source>
</reference>
<proteinExistence type="predicted"/>
<accession>A0AAU7AW59</accession>
<organism evidence="1">
    <name type="scientific">Paraconexibacter sp. AEG42_29</name>
    <dbReference type="NCBI Taxonomy" id="2997339"/>
    <lineage>
        <taxon>Bacteria</taxon>
        <taxon>Bacillati</taxon>
        <taxon>Actinomycetota</taxon>
        <taxon>Thermoleophilia</taxon>
        <taxon>Solirubrobacterales</taxon>
        <taxon>Paraconexibacteraceae</taxon>
        <taxon>Paraconexibacter</taxon>
    </lineage>
</organism>
<sequence>MPGVLRFTDLELERNEASDLYPVTDATVLDAHGWDLAYWVFLDEDQLDDAIVLLGHTRGAELDDGWEHRPVATDCGDAANRTDDSEASAAFDGQVYVIGSHFGAKRGPLQPARHWFARFPEDALAQYGGRSDAGPIDVHVIRDKLRIHRLVNDALAPLADHLAPVEDRMSEAFIGAARARGEAKGKKWAARLHDGDHAFNIEGAAFRPNGNLLLGLRFPVQLNGAPVLVELAGVPAMFDDGTWPTVVGVWLLQGPGGPEKWTGIRAMTSQGDDVFDLITGNLDAVDKSSLLHDCYPLGKTAVSEHWRFSLKRRVNPGHVKARFVHAFPDGETRVEGLAHGPDDHFVYVVDEDGRVHVKFLAVA</sequence>